<sequence length="413" mass="46060">MTLRIELDNPPKVWSPGSIIQGKVTLDSQQDESIERVTIRFSGKASTKFRTMEGGPYDDRVQLFLYTEQLFSGNYTFSASKRLEWPFRFVFPEKSTNKRYNLGNNKSFCNSGGGSLPPTFLYETDFLTSHEAYCRVKYKLVAELCRPTSFSLSSGRLEAERALTFSPHRSEAIPNIKLSTHPATWIVYSKKILPEYENYEPTRKEKVLSFFSSRDKLPSSSFKIIARLPSKIITGQSIPLTLSAVHQPSLSTAPVVPPIRLRSLILIVKMRTSYCGTSTFGNVHDGSKTDKFTVAHRHSLDIPLEADPVDVSAPLNLLSPGALPPTFVSHLIKRGYSLQAKFEVECAGCRKTVEANQTQLIILGSTYAHLPRGPPPSDAILEMSGAGEQAPAYDFVEKSVRRNADEDLPAYKP</sequence>
<dbReference type="Proteomes" id="UP000223968">
    <property type="component" value="Unassembled WGS sequence"/>
</dbReference>
<dbReference type="EMBL" id="PDNB01000092">
    <property type="protein sequence ID" value="PGH09601.1"/>
    <property type="molecule type" value="Genomic_DNA"/>
</dbReference>
<dbReference type="GO" id="GO:0005737">
    <property type="term" value="C:cytoplasm"/>
    <property type="evidence" value="ECO:0007669"/>
    <property type="project" value="TreeGrafter"/>
</dbReference>
<dbReference type="GO" id="GO:0015031">
    <property type="term" value="P:protein transport"/>
    <property type="evidence" value="ECO:0007669"/>
    <property type="project" value="TreeGrafter"/>
</dbReference>
<evidence type="ECO:0000313" key="6">
    <source>
        <dbReference type="Proteomes" id="UP000223968"/>
    </source>
</evidence>
<organism evidence="5 6">
    <name type="scientific">Helicocarpus griseus UAMH5409</name>
    <dbReference type="NCBI Taxonomy" id="1447875"/>
    <lineage>
        <taxon>Eukaryota</taxon>
        <taxon>Fungi</taxon>
        <taxon>Dikarya</taxon>
        <taxon>Ascomycota</taxon>
        <taxon>Pezizomycotina</taxon>
        <taxon>Eurotiomycetes</taxon>
        <taxon>Eurotiomycetidae</taxon>
        <taxon>Onygenales</taxon>
        <taxon>Ajellomycetaceae</taxon>
        <taxon>Helicocarpus</taxon>
    </lineage>
</organism>
<reference evidence="5 6" key="1">
    <citation type="submission" date="2017-10" db="EMBL/GenBank/DDBJ databases">
        <title>Comparative genomics in systemic dimorphic fungi from Ajellomycetaceae.</title>
        <authorList>
            <person name="Munoz J.F."/>
            <person name="Mcewen J.G."/>
            <person name="Clay O.K."/>
            <person name="Cuomo C.A."/>
        </authorList>
    </citation>
    <scope>NUCLEOTIDE SEQUENCE [LARGE SCALE GENOMIC DNA]</scope>
    <source>
        <strain evidence="5 6">UAMH5409</strain>
    </source>
</reference>
<comment type="similarity">
    <text evidence="1">Belongs to the arrestin family.</text>
</comment>
<evidence type="ECO:0000256" key="3">
    <source>
        <dbReference type="ARBA" id="ARBA00038766"/>
    </source>
</evidence>
<evidence type="ECO:0000313" key="5">
    <source>
        <dbReference type="EMBL" id="PGH09601.1"/>
    </source>
</evidence>
<gene>
    <name evidence="5" type="ORF">AJ79_05657</name>
</gene>
<evidence type="ECO:0000256" key="1">
    <source>
        <dbReference type="ARBA" id="ARBA00005298"/>
    </source>
</evidence>
<name>A0A2B7XLE1_9EURO</name>
<dbReference type="InterPro" id="IPR050357">
    <property type="entry name" value="Arrestin_domain-protein"/>
</dbReference>
<dbReference type="InterPro" id="IPR011021">
    <property type="entry name" value="Arrestin-like_N"/>
</dbReference>
<feature type="domain" description="Arrestin-like N-terminal" evidence="4">
    <location>
        <begin position="4"/>
        <end position="151"/>
    </location>
</feature>
<evidence type="ECO:0000259" key="4">
    <source>
        <dbReference type="Pfam" id="PF00339"/>
    </source>
</evidence>
<dbReference type="Pfam" id="PF00339">
    <property type="entry name" value="Arrestin_N"/>
    <property type="match status" value="1"/>
</dbReference>
<dbReference type="PANTHER" id="PTHR11188:SF17">
    <property type="entry name" value="FI21816P1"/>
    <property type="match status" value="1"/>
</dbReference>
<dbReference type="CDD" id="cd22952">
    <property type="entry name" value="ART10-like"/>
    <property type="match status" value="1"/>
</dbReference>
<dbReference type="PANTHER" id="PTHR11188">
    <property type="entry name" value="ARRESTIN DOMAIN CONTAINING PROTEIN"/>
    <property type="match status" value="1"/>
</dbReference>
<protein>
    <recommendedName>
        <fullName evidence="4">Arrestin-like N-terminal domain-containing protein</fullName>
    </recommendedName>
</protein>
<dbReference type="Gene3D" id="2.60.40.640">
    <property type="match status" value="1"/>
</dbReference>
<evidence type="ECO:0000256" key="2">
    <source>
        <dbReference type="ARBA" id="ARBA00022786"/>
    </source>
</evidence>
<comment type="subunit">
    <text evidence="3">Interacts with hulA.</text>
</comment>
<keyword evidence="2" id="KW-0833">Ubl conjugation pathway</keyword>
<keyword evidence="6" id="KW-1185">Reference proteome</keyword>
<dbReference type="AlphaFoldDB" id="A0A2B7XLE1"/>
<dbReference type="InterPro" id="IPR014752">
    <property type="entry name" value="Arrestin-like_C"/>
</dbReference>
<comment type="caution">
    <text evidence="5">The sequence shown here is derived from an EMBL/GenBank/DDBJ whole genome shotgun (WGS) entry which is preliminary data.</text>
</comment>
<accession>A0A2B7XLE1</accession>
<proteinExistence type="inferred from homology"/>
<dbReference type="OrthoDB" id="2333384at2759"/>
<dbReference type="STRING" id="1447875.A0A2B7XLE1"/>